<dbReference type="InterPro" id="IPR001841">
    <property type="entry name" value="Znf_RING"/>
</dbReference>
<name>A0AAV0X8Q0_9HEMI</name>
<feature type="domain" description="RING-type" evidence="4">
    <location>
        <begin position="571"/>
        <end position="608"/>
    </location>
</feature>
<dbReference type="PROSITE" id="PS50089">
    <property type="entry name" value="ZF_RING_2"/>
    <property type="match status" value="1"/>
</dbReference>
<evidence type="ECO:0000259" key="4">
    <source>
        <dbReference type="PROSITE" id="PS50089"/>
    </source>
</evidence>
<evidence type="ECO:0000313" key="6">
    <source>
        <dbReference type="Proteomes" id="UP001160148"/>
    </source>
</evidence>
<dbReference type="Pfam" id="PF13920">
    <property type="entry name" value="zf-C3HC4_3"/>
    <property type="match status" value="1"/>
</dbReference>
<reference evidence="5 6" key="1">
    <citation type="submission" date="2023-01" db="EMBL/GenBank/DDBJ databases">
        <authorList>
            <person name="Whitehead M."/>
        </authorList>
    </citation>
    <scope>NUCLEOTIDE SEQUENCE [LARGE SCALE GENOMIC DNA]</scope>
</reference>
<proteinExistence type="predicted"/>
<sequence length="619" mass="71196">MNPIEHDDFRYKYNGGVKNGVRNQFCKGTAKRLSDGTIKAQIGHSHVANIAENEIGDLIKQFRSTLILRSVNETTKLKIIYDEESIRCIRAAEHYCWPTAEASMRHARKKIVPALPISINALADYLDQNPERYTCCEQAFYQDRTVDNDGKTTIIFGCTSLISDVVSQGGNEVHADATFKVTPATPQSRQLFILHIIVQNHSIPIIYALMESKTEAAYTLLLTKCKALFPSIIPNCVMTDFETALQNAFLTVYPETVAHGCWFHYVQALIKNVKRLGLAQYVKDNVQAQICLKMCAALALLPVNKIDEGFQLIRRHAIDNNVRFATFFNYYSNYWLRNRGPEVFSVYGLPRRTNNNVECFHSQLKEKFQILHPNLWTFLEHLKNLSSKYHVTVRQLALGQRISRAVKIKYLLNSGRILKSTQQLDLGHITLKEFLLQCSHSAERYIREEMNWHINVEQGNPLVISNKIETNFYKKKMIHVLNTGVIEENKDEIAVRVEDHQPELPVNIVLPENPEPEDVHEWDERDFFIPEDLELVRWQEEYGNDEYPDNIPYVQIDQTLQVNLHNEETICVVCRDGARSHASVPCGHRVLCADCADQLRTNRCPICNRKSTGVIRIWQ</sequence>
<keyword evidence="1 3" id="KW-0479">Metal-binding</keyword>
<protein>
    <recommendedName>
        <fullName evidence="4">RING-type domain-containing protein</fullName>
    </recommendedName>
</protein>
<dbReference type="AlphaFoldDB" id="A0AAV0X8Q0"/>
<evidence type="ECO:0000256" key="1">
    <source>
        <dbReference type="ARBA" id="ARBA00022771"/>
    </source>
</evidence>
<dbReference type="Pfam" id="PF10551">
    <property type="entry name" value="MULE"/>
    <property type="match status" value="1"/>
</dbReference>
<dbReference type="InterPro" id="IPR018289">
    <property type="entry name" value="MULE_transposase_dom"/>
</dbReference>
<keyword evidence="1 3" id="KW-0863">Zinc-finger</keyword>
<dbReference type="PANTHER" id="PTHR47160:SF8">
    <property type="entry name" value="MULE TRANSPOSASE DOMAIN-CONTAINING PROTEIN"/>
    <property type="match status" value="1"/>
</dbReference>
<dbReference type="GO" id="GO:0008270">
    <property type="term" value="F:zinc ion binding"/>
    <property type="evidence" value="ECO:0007669"/>
    <property type="project" value="UniProtKB-KW"/>
</dbReference>
<accession>A0AAV0X8Q0</accession>
<dbReference type="EMBL" id="CARXXK010000004">
    <property type="protein sequence ID" value="CAI6364739.1"/>
    <property type="molecule type" value="Genomic_DNA"/>
</dbReference>
<comment type="caution">
    <text evidence="5">The sequence shown here is derived from an EMBL/GenBank/DDBJ whole genome shotgun (WGS) entry which is preliminary data.</text>
</comment>
<dbReference type="Gene3D" id="3.30.40.10">
    <property type="entry name" value="Zinc/RING finger domain, C3HC4 (zinc finger)"/>
    <property type="match status" value="1"/>
</dbReference>
<dbReference type="Proteomes" id="UP001160148">
    <property type="component" value="Unassembled WGS sequence"/>
</dbReference>
<dbReference type="PANTHER" id="PTHR47160">
    <property type="entry name" value="PUTATIVE-RELATED"/>
    <property type="match status" value="1"/>
</dbReference>
<keyword evidence="2" id="KW-0862">Zinc</keyword>
<evidence type="ECO:0000313" key="5">
    <source>
        <dbReference type="EMBL" id="CAI6364739.1"/>
    </source>
</evidence>
<gene>
    <name evidence="5" type="ORF">MEUPH1_LOCUS19532</name>
</gene>
<evidence type="ECO:0000256" key="2">
    <source>
        <dbReference type="ARBA" id="ARBA00022833"/>
    </source>
</evidence>
<dbReference type="InterPro" id="IPR013083">
    <property type="entry name" value="Znf_RING/FYVE/PHD"/>
</dbReference>
<organism evidence="5 6">
    <name type="scientific">Macrosiphum euphorbiae</name>
    <name type="common">potato aphid</name>
    <dbReference type="NCBI Taxonomy" id="13131"/>
    <lineage>
        <taxon>Eukaryota</taxon>
        <taxon>Metazoa</taxon>
        <taxon>Ecdysozoa</taxon>
        <taxon>Arthropoda</taxon>
        <taxon>Hexapoda</taxon>
        <taxon>Insecta</taxon>
        <taxon>Pterygota</taxon>
        <taxon>Neoptera</taxon>
        <taxon>Paraneoptera</taxon>
        <taxon>Hemiptera</taxon>
        <taxon>Sternorrhyncha</taxon>
        <taxon>Aphidomorpha</taxon>
        <taxon>Aphidoidea</taxon>
        <taxon>Aphididae</taxon>
        <taxon>Macrosiphini</taxon>
        <taxon>Macrosiphum</taxon>
    </lineage>
</organism>
<dbReference type="SUPFAM" id="SSF57850">
    <property type="entry name" value="RING/U-box"/>
    <property type="match status" value="1"/>
</dbReference>
<keyword evidence="6" id="KW-1185">Reference proteome</keyword>
<evidence type="ECO:0000256" key="3">
    <source>
        <dbReference type="PROSITE-ProRule" id="PRU00175"/>
    </source>
</evidence>